<dbReference type="Pfam" id="PF03948">
    <property type="entry name" value="Ribosomal_L9_C"/>
    <property type="match status" value="1"/>
</dbReference>
<dbReference type="InterPro" id="IPR036935">
    <property type="entry name" value="Ribosomal_bL9_N_sf"/>
</dbReference>
<dbReference type="InterPro" id="IPR020594">
    <property type="entry name" value="Ribosomal_bL9_bac/chp"/>
</dbReference>
<dbReference type="GO" id="GO:0019843">
    <property type="term" value="F:rRNA binding"/>
    <property type="evidence" value="ECO:0007669"/>
    <property type="project" value="UniProtKB-UniRule"/>
</dbReference>
<dbReference type="EMBL" id="PCXV01000017">
    <property type="protein sequence ID" value="PIR44219.1"/>
    <property type="molecule type" value="Genomic_DNA"/>
</dbReference>
<dbReference type="Gene3D" id="3.40.5.10">
    <property type="entry name" value="Ribosomal protein L9, N-terminal domain"/>
    <property type="match status" value="1"/>
</dbReference>
<evidence type="ECO:0000256" key="2">
    <source>
        <dbReference type="ARBA" id="ARBA00022730"/>
    </source>
</evidence>
<evidence type="ECO:0000313" key="11">
    <source>
        <dbReference type="EMBL" id="PIR44219.1"/>
    </source>
</evidence>
<comment type="function">
    <text evidence="7">Binds to the 23S rRNA.</text>
</comment>
<dbReference type="NCBIfam" id="TIGR00158">
    <property type="entry name" value="L9"/>
    <property type="match status" value="1"/>
</dbReference>
<evidence type="ECO:0000256" key="1">
    <source>
        <dbReference type="ARBA" id="ARBA00010605"/>
    </source>
</evidence>
<keyword evidence="2 7" id="KW-0699">rRNA-binding</keyword>
<evidence type="ECO:0000256" key="7">
    <source>
        <dbReference type="HAMAP-Rule" id="MF_00503"/>
    </source>
</evidence>
<evidence type="ECO:0000256" key="8">
    <source>
        <dbReference type="SAM" id="Coils"/>
    </source>
</evidence>
<dbReference type="InterPro" id="IPR036791">
    <property type="entry name" value="Ribosomal_bL9_C_sf"/>
</dbReference>
<organism evidence="11 12">
    <name type="scientific">Candidatus Wolfebacteria bacterium CG10_big_fil_rev_8_21_14_0_10_31_9</name>
    <dbReference type="NCBI Taxonomy" id="1975070"/>
    <lineage>
        <taxon>Bacteria</taxon>
        <taxon>Candidatus Wolfeibacteriota</taxon>
    </lineage>
</organism>
<evidence type="ECO:0000313" key="12">
    <source>
        <dbReference type="Proteomes" id="UP000231602"/>
    </source>
</evidence>
<dbReference type="SUPFAM" id="SSF55653">
    <property type="entry name" value="Ribosomal protein L9 C-domain"/>
    <property type="match status" value="1"/>
</dbReference>
<evidence type="ECO:0000259" key="9">
    <source>
        <dbReference type="Pfam" id="PF01281"/>
    </source>
</evidence>
<keyword evidence="8" id="KW-0175">Coiled coil</keyword>
<dbReference type="GO" id="GO:0005840">
    <property type="term" value="C:ribosome"/>
    <property type="evidence" value="ECO:0007669"/>
    <property type="project" value="UniProtKB-KW"/>
</dbReference>
<evidence type="ECO:0000256" key="4">
    <source>
        <dbReference type="ARBA" id="ARBA00022980"/>
    </source>
</evidence>
<comment type="caution">
    <text evidence="11">The sequence shown here is derived from an EMBL/GenBank/DDBJ whole genome shotgun (WGS) entry which is preliminary data.</text>
</comment>
<dbReference type="SUPFAM" id="SSF55658">
    <property type="entry name" value="L9 N-domain-like"/>
    <property type="match status" value="1"/>
</dbReference>
<dbReference type="Proteomes" id="UP000231602">
    <property type="component" value="Unassembled WGS sequence"/>
</dbReference>
<dbReference type="GO" id="GO:0006412">
    <property type="term" value="P:translation"/>
    <property type="evidence" value="ECO:0007669"/>
    <property type="project" value="UniProtKB-UniRule"/>
</dbReference>
<dbReference type="InterPro" id="IPR020070">
    <property type="entry name" value="Ribosomal_bL9_N"/>
</dbReference>
<dbReference type="AlphaFoldDB" id="A0A2H0RCF3"/>
<feature type="coiled-coil region" evidence="8">
    <location>
        <begin position="44"/>
        <end position="78"/>
    </location>
</feature>
<feature type="domain" description="Large ribosomal subunit protein bL9 C-terminal" evidence="10">
    <location>
        <begin position="68"/>
        <end position="147"/>
    </location>
</feature>
<dbReference type="HAMAP" id="MF_00503">
    <property type="entry name" value="Ribosomal_bL9"/>
    <property type="match status" value="1"/>
</dbReference>
<name>A0A2H0RCF3_9BACT</name>
<dbReference type="InterPro" id="IPR000244">
    <property type="entry name" value="Ribosomal_bL9"/>
</dbReference>
<comment type="similarity">
    <text evidence="1 7">Belongs to the bacterial ribosomal protein bL9 family.</text>
</comment>
<dbReference type="GO" id="GO:1990904">
    <property type="term" value="C:ribonucleoprotein complex"/>
    <property type="evidence" value="ECO:0007669"/>
    <property type="project" value="UniProtKB-KW"/>
</dbReference>
<keyword evidence="3 7" id="KW-0694">RNA-binding</keyword>
<dbReference type="GO" id="GO:0003735">
    <property type="term" value="F:structural constituent of ribosome"/>
    <property type="evidence" value="ECO:0007669"/>
    <property type="project" value="InterPro"/>
</dbReference>
<reference evidence="11 12" key="1">
    <citation type="submission" date="2017-09" db="EMBL/GenBank/DDBJ databases">
        <title>Depth-based differentiation of microbial function through sediment-hosted aquifers and enrichment of novel symbionts in the deep terrestrial subsurface.</title>
        <authorList>
            <person name="Probst A.J."/>
            <person name="Ladd B."/>
            <person name="Jarett J.K."/>
            <person name="Geller-Mcgrath D.E."/>
            <person name="Sieber C.M."/>
            <person name="Emerson J.B."/>
            <person name="Anantharaman K."/>
            <person name="Thomas B.C."/>
            <person name="Malmstrom R."/>
            <person name="Stieglmeier M."/>
            <person name="Klingl A."/>
            <person name="Woyke T."/>
            <person name="Ryan C.M."/>
            <person name="Banfield J.F."/>
        </authorList>
    </citation>
    <scope>NUCLEOTIDE SEQUENCE [LARGE SCALE GENOMIC DNA]</scope>
    <source>
        <strain evidence="11">CG10_big_fil_rev_8_21_14_0_10_31_9</strain>
    </source>
</reference>
<dbReference type="Gene3D" id="3.10.430.100">
    <property type="entry name" value="Ribosomal protein L9, C-terminal domain"/>
    <property type="match status" value="1"/>
</dbReference>
<dbReference type="InterPro" id="IPR009027">
    <property type="entry name" value="Ribosomal_bL9/RNase_H1_N"/>
</dbReference>
<keyword evidence="5 7" id="KW-0687">Ribonucleoprotein</keyword>
<proteinExistence type="inferred from homology"/>
<evidence type="ECO:0000256" key="6">
    <source>
        <dbReference type="ARBA" id="ARBA00035292"/>
    </source>
</evidence>
<evidence type="ECO:0000256" key="5">
    <source>
        <dbReference type="ARBA" id="ARBA00023274"/>
    </source>
</evidence>
<dbReference type="InterPro" id="IPR020069">
    <property type="entry name" value="Ribosomal_bL9_C"/>
</dbReference>
<sequence length="154" mass="17858">MKVILLQDIKSIGKKMDIKEIPDGYARNYLLPNKLAKVATNETVKNIEVQKRVAKEEKETLKNELVILVKKLENIELHFYPKVGKKQEVYASITKKDIADELRKKLPVEIQKKIHIEINSDKPIKTLGKHDIEVNLEHEFKTKIKVILNKALLK</sequence>
<protein>
    <recommendedName>
        <fullName evidence="6 7">Large ribosomal subunit protein bL9</fullName>
    </recommendedName>
</protein>
<gene>
    <name evidence="7 11" type="primary">rplI</name>
    <name evidence="11" type="ORF">COV23_00980</name>
</gene>
<feature type="domain" description="Ribosomal protein L9" evidence="9">
    <location>
        <begin position="1"/>
        <end position="46"/>
    </location>
</feature>
<keyword evidence="4 7" id="KW-0689">Ribosomal protein</keyword>
<dbReference type="Pfam" id="PF01281">
    <property type="entry name" value="Ribosomal_L9_N"/>
    <property type="match status" value="1"/>
</dbReference>
<accession>A0A2H0RCF3</accession>
<evidence type="ECO:0000259" key="10">
    <source>
        <dbReference type="Pfam" id="PF03948"/>
    </source>
</evidence>
<evidence type="ECO:0000256" key="3">
    <source>
        <dbReference type="ARBA" id="ARBA00022884"/>
    </source>
</evidence>
<dbReference type="PANTHER" id="PTHR21368">
    <property type="entry name" value="50S RIBOSOMAL PROTEIN L9"/>
    <property type="match status" value="1"/>
</dbReference>